<proteinExistence type="predicted"/>
<evidence type="ECO:0000313" key="3">
    <source>
        <dbReference type="Proteomes" id="UP000325255"/>
    </source>
</evidence>
<keyword evidence="1" id="KW-1133">Transmembrane helix</keyword>
<keyword evidence="1" id="KW-0812">Transmembrane</keyword>
<comment type="caution">
    <text evidence="2">The sequence shown here is derived from an EMBL/GenBank/DDBJ whole genome shotgun (WGS) entry which is preliminary data.</text>
</comment>
<feature type="transmembrane region" description="Helical" evidence="1">
    <location>
        <begin position="38"/>
        <end position="60"/>
    </location>
</feature>
<keyword evidence="1" id="KW-0472">Membrane</keyword>
<reference evidence="2 3" key="1">
    <citation type="submission" date="2019-09" db="EMBL/GenBank/DDBJ databases">
        <title>Genome sequence of Rhodovastum atsumiense, a diverse member of the Acetobacteraceae family of non-sulfur purple photosynthetic bacteria.</title>
        <authorList>
            <person name="Meyer T."/>
            <person name="Kyndt J."/>
        </authorList>
    </citation>
    <scope>NUCLEOTIDE SEQUENCE [LARGE SCALE GENOMIC DNA]</scope>
    <source>
        <strain evidence="2 3">DSM 21279</strain>
    </source>
</reference>
<organism evidence="2 3">
    <name type="scientific">Rhodovastum atsumiense</name>
    <dbReference type="NCBI Taxonomy" id="504468"/>
    <lineage>
        <taxon>Bacteria</taxon>
        <taxon>Pseudomonadati</taxon>
        <taxon>Pseudomonadota</taxon>
        <taxon>Alphaproteobacteria</taxon>
        <taxon>Acetobacterales</taxon>
        <taxon>Acetobacteraceae</taxon>
        <taxon>Rhodovastum</taxon>
    </lineage>
</organism>
<dbReference type="EMBL" id="VWPK01000022">
    <property type="protein sequence ID" value="KAA5611259.1"/>
    <property type="molecule type" value="Genomic_DNA"/>
</dbReference>
<dbReference type="Proteomes" id="UP000325255">
    <property type="component" value="Unassembled WGS sequence"/>
</dbReference>
<keyword evidence="3" id="KW-1185">Reference proteome</keyword>
<sequence>MRTLLLILPAVLLLAFALWYMVTGWNLAGETQIGTNGVIAMVLGVVVTLGLAAVLITLLLRRDD</sequence>
<evidence type="ECO:0000256" key="1">
    <source>
        <dbReference type="SAM" id="Phobius"/>
    </source>
</evidence>
<protein>
    <submittedName>
        <fullName evidence="2">Uncharacterized protein</fullName>
    </submittedName>
</protein>
<accession>A0A5M6ITL8</accession>
<gene>
    <name evidence="2" type="ORF">F1189_14985</name>
</gene>
<dbReference type="RefSeq" id="WP_150041637.1">
    <property type="nucleotide sequence ID" value="NZ_OW485601.1"/>
</dbReference>
<dbReference type="AlphaFoldDB" id="A0A5M6ITL8"/>
<name>A0A5M6ITL8_9PROT</name>
<evidence type="ECO:0000313" key="2">
    <source>
        <dbReference type="EMBL" id="KAA5611259.1"/>
    </source>
</evidence>